<keyword evidence="3" id="KW-0808">Transferase</keyword>
<evidence type="ECO:0000256" key="2">
    <source>
        <dbReference type="ARBA" id="ARBA00022576"/>
    </source>
</evidence>
<dbReference type="InterPro" id="IPR015421">
    <property type="entry name" value="PyrdxlP-dep_Trfase_major"/>
</dbReference>
<evidence type="ECO:0000256" key="1">
    <source>
        <dbReference type="ARBA" id="ARBA00001933"/>
    </source>
</evidence>
<name>A0ABP9E0M6_9GAMM</name>
<keyword evidence="2 6" id="KW-0032">Aminotransferase</keyword>
<dbReference type="PANTHER" id="PTHR43807">
    <property type="entry name" value="FI04487P"/>
    <property type="match status" value="1"/>
</dbReference>
<dbReference type="RefSeq" id="WP_425563068.1">
    <property type="nucleotide sequence ID" value="NZ_BAABJY010000002.1"/>
</dbReference>
<dbReference type="Proteomes" id="UP001501323">
    <property type="component" value="Unassembled WGS sequence"/>
</dbReference>
<dbReference type="Gene3D" id="3.90.1150.10">
    <property type="entry name" value="Aspartate Aminotransferase, domain 1"/>
    <property type="match status" value="1"/>
</dbReference>
<accession>A0ABP9E0M6</accession>
<dbReference type="InterPro" id="IPR015424">
    <property type="entry name" value="PyrdxlP-dep_Trfase"/>
</dbReference>
<dbReference type="SUPFAM" id="SSF53383">
    <property type="entry name" value="PLP-dependent transferases"/>
    <property type="match status" value="1"/>
</dbReference>
<dbReference type="EMBL" id="BAABJY010000002">
    <property type="protein sequence ID" value="GAA4864712.1"/>
    <property type="molecule type" value="Genomic_DNA"/>
</dbReference>
<dbReference type="InterPro" id="IPR004839">
    <property type="entry name" value="Aminotransferase_I/II_large"/>
</dbReference>
<protein>
    <submittedName>
        <fullName evidence="6">Pyridoxal phosphate-dependent aminotransferase</fullName>
    </submittedName>
</protein>
<evidence type="ECO:0000313" key="7">
    <source>
        <dbReference type="Proteomes" id="UP001501323"/>
    </source>
</evidence>
<dbReference type="CDD" id="cd00609">
    <property type="entry name" value="AAT_like"/>
    <property type="match status" value="1"/>
</dbReference>
<dbReference type="Gene3D" id="3.40.640.10">
    <property type="entry name" value="Type I PLP-dependent aspartate aminotransferase-like (Major domain)"/>
    <property type="match status" value="1"/>
</dbReference>
<comment type="caution">
    <text evidence="6">The sequence shown here is derived from an EMBL/GenBank/DDBJ whole genome shotgun (WGS) entry which is preliminary data.</text>
</comment>
<keyword evidence="4" id="KW-0663">Pyridoxal phosphate</keyword>
<comment type="cofactor">
    <cofactor evidence="1">
        <name>pyridoxal 5'-phosphate</name>
        <dbReference type="ChEBI" id="CHEBI:597326"/>
    </cofactor>
</comment>
<organism evidence="6 7">
    <name type="scientific">Luteimonas vadosa</name>
    <dbReference type="NCBI Taxonomy" id="1165507"/>
    <lineage>
        <taxon>Bacteria</taxon>
        <taxon>Pseudomonadati</taxon>
        <taxon>Pseudomonadota</taxon>
        <taxon>Gammaproteobacteria</taxon>
        <taxon>Lysobacterales</taxon>
        <taxon>Lysobacteraceae</taxon>
        <taxon>Luteimonas</taxon>
    </lineage>
</organism>
<dbReference type="PANTHER" id="PTHR43807:SF20">
    <property type="entry name" value="FI04487P"/>
    <property type="match status" value="1"/>
</dbReference>
<reference evidence="7" key="1">
    <citation type="journal article" date="2019" name="Int. J. Syst. Evol. Microbiol.">
        <title>The Global Catalogue of Microorganisms (GCM) 10K type strain sequencing project: providing services to taxonomists for standard genome sequencing and annotation.</title>
        <authorList>
            <consortium name="The Broad Institute Genomics Platform"/>
            <consortium name="The Broad Institute Genome Sequencing Center for Infectious Disease"/>
            <person name="Wu L."/>
            <person name="Ma J."/>
        </authorList>
    </citation>
    <scope>NUCLEOTIDE SEQUENCE [LARGE SCALE GENOMIC DNA]</scope>
    <source>
        <strain evidence="7">JCM 18392</strain>
    </source>
</reference>
<evidence type="ECO:0000259" key="5">
    <source>
        <dbReference type="Pfam" id="PF00155"/>
    </source>
</evidence>
<sequence length="381" mass="42264">MLQTKLPKVGTTIFAVMSQLASEHGAVNLGQGFPDFAPPSRLLDAVERALRSGHNQYAPMTGIPALRQAIAAKTERVYGHRPDADAEITVTSGATEAIFDAVHAVVRAGDEVVVLDPAYDCYDPAIELAGGRAVHVPLDPRTFAPDWERVRQAIGPRTRMLMINSPHNPSGAMLTAADMATLAALLRDTDIVLLSDEVYEHIVFDGARHESVLRYPELRERAYVVSSFGKTYHCTGWKIGYCVAPPALSAEFRKVHQYNVFCTFNPAQHAFAEMIEAEPEHYEQLGAFYEEKRDRFREQLLQTRLEPLPVPGGYFQLVDYSAVSDLDDNAFCRWLTIEHGVCAIPLSPFYDAPPPGQRLARLCFAKNPETLDAAISRLQKL</sequence>
<keyword evidence="7" id="KW-1185">Reference proteome</keyword>
<proteinExistence type="predicted"/>
<dbReference type="NCBIfam" id="NF006569">
    <property type="entry name" value="PRK09082.1"/>
    <property type="match status" value="1"/>
</dbReference>
<dbReference type="Pfam" id="PF00155">
    <property type="entry name" value="Aminotran_1_2"/>
    <property type="match status" value="1"/>
</dbReference>
<gene>
    <name evidence="6" type="ORF">GCM10023332_16090</name>
</gene>
<evidence type="ECO:0000256" key="3">
    <source>
        <dbReference type="ARBA" id="ARBA00022679"/>
    </source>
</evidence>
<evidence type="ECO:0000313" key="6">
    <source>
        <dbReference type="EMBL" id="GAA4864712.1"/>
    </source>
</evidence>
<evidence type="ECO:0000256" key="4">
    <source>
        <dbReference type="ARBA" id="ARBA00022898"/>
    </source>
</evidence>
<dbReference type="InterPro" id="IPR051326">
    <property type="entry name" value="Kynurenine-oxoglutarate_AT"/>
</dbReference>
<dbReference type="InterPro" id="IPR015422">
    <property type="entry name" value="PyrdxlP-dep_Trfase_small"/>
</dbReference>
<dbReference type="GO" id="GO:0008483">
    <property type="term" value="F:transaminase activity"/>
    <property type="evidence" value="ECO:0007669"/>
    <property type="project" value="UniProtKB-KW"/>
</dbReference>
<feature type="domain" description="Aminotransferase class I/classII large" evidence="5">
    <location>
        <begin position="27"/>
        <end position="378"/>
    </location>
</feature>